<name>A0AAV7L9H8_PLEWA</name>
<protein>
    <submittedName>
        <fullName evidence="2">Uncharacterized protein</fullName>
    </submittedName>
</protein>
<dbReference type="AlphaFoldDB" id="A0AAV7L9H8"/>
<organism evidence="2 3">
    <name type="scientific">Pleurodeles waltl</name>
    <name type="common">Iberian ribbed newt</name>
    <dbReference type="NCBI Taxonomy" id="8319"/>
    <lineage>
        <taxon>Eukaryota</taxon>
        <taxon>Metazoa</taxon>
        <taxon>Chordata</taxon>
        <taxon>Craniata</taxon>
        <taxon>Vertebrata</taxon>
        <taxon>Euteleostomi</taxon>
        <taxon>Amphibia</taxon>
        <taxon>Batrachia</taxon>
        <taxon>Caudata</taxon>
        <taxon>Salamandroidea</taxon>
        <taxon>Salamandridae</taxon>
        <taxon>Pleurodelinae</taxon>
        <taxon>Pleurodeles</taxon>
    </lineage>
</organism>
<evidence type="ECO:0000313" key="3">
    <source>
        <dbReference type="Proteomes" id="UP001066276"/>
    </source>
</evidence>
<sequence length="125" mass="13458">MCLHVMPSRGRQRGVDRSIHGSALTDGGKWSLFQAVLESGDSCAVARQAGRLARAPSGGRERACPKTSLTQITGSFVQVSERSLLSYPHKMKGAFPRVAGSTIAKLRRLTTTPRQSETRPRAPGV</sequence>
<evidence type="ECO:0000313" key="2">
    <source>
        <dbReference type="EMBL" id="KAJ1087549.1"/>
    </source>
</evidence>
<proteinExistence type="predicted"/>
<keyword evidence="3" id="KW-1185">Reference proteome</keyword>
<comment type="caution">
    <text evidence="2">The sequence shown here is derived from an EMBL/GenBank/DDBJ whole genome shotgun (WGS) entry which is preliminary data.</text>
</comment>
<gene>
    <name evidence="2" type="ORF">NDU88_000716</name>
</gene>
<accession>A0AAV7L9H8</accession>
<dbReference type="EMBL" id="JANPWB010000015">
    <property type="protein sequence ID" value="KAJ1087549.1"/>
    <property type="molecule type" value="Genomic_DNA"/>
</dbReference>
<dbReference type="Proteomes" id="UP001066276">
    <property type="component" value="Chromosome 11"/>
</dbReference>
<feature type="compositionally biased region" description="Basic and acidic residues" evidence="1">
    <location>
        <begin position="116"/>
        <end position="125"/>
    </location>
</feature>
<feature type="region of interest" description="Disordered" evidence="1">
    <location>
        <begin position="106"/>
        <end position="125"/>
    </location>
</feature>
<reference evidence="2" key="1">
    <citation type="journal article" date="2022" name="bioRxiv">
        <title>Sequencing and chromosome-scale assembly of the giantPleurodeles waltlgenome.</title>
        <authorList>
            <person name="Brown T."/>
            <person name="Elewa A."/>
            <person name="Iarovenko S."/>
            <person name="Subramanian E."/>
            <person name="Araus A.J."/>
            <person name="Petzold A."/>
            <person name="Susuki M."/>
            <person name="Suzuki K.-i.T."/>
            <person name="Hayashi T."/>
            <person name="Toyoda A."/>
            <person name="Oliveira C."/>
            <person name="Osipova E."/>
            <person name="Leigh N.D."/>
            <person name="Simon A."/>
            <person name="Yun M.H."/>
        </authorList>
    </citation>
    <scope>NUCLEOTIDE SEQUENCE</scope>
    <source>
        <strain evidence="2">20211129_DDA</strain>
        <tissue evidence="2">Liver</tissue>
    </source>
</reference>
<evidence type="ECO:0000256" key="1">
    <source>
        <dbReference type="SAM" id="MobiDB-lite"/>
    </source>
</evidence>